<dbReference type="Pfam" id="PF09348">
    <property type="entry name" value="DUF1990"/>
    <property type="match status" value="2"/>
</dbReference>
<dbReference type="AlphaFoldDB" id="A0AAU7ASG2"/>
<feature type="region of interest" description="Disordered" evidence="1">
    <location>
        <begin position="229"/>
        <end position="296"/>
    </location>
</feature>
<feature type="compositionally biased region" description="Basic and acidic residues" evidence="1">
    <location>
        <begin position="268"/>
        <end position="283"/>
    </location>
</feature>
<evidence type="ECO:0000256" key="1">
    <source>
        <dbReference type="SAM" id="MobiDB-lite"/>
    </source>
</evidence>
<gene>
    <name evidence="3" type="ORF">DSM112329_01146</name>
</gene>
<sequence length="456" mass="51698">MPRKQTPGKRLATATRWPGGVALTMWRYLWQTVPVHRWDLLGSAEHDRPPPLPDGVSAAEVQTTEDGVGPLLHRLYRTQIRGSLMDSAELMQTLTEDLDRMAPSTFASFQKLVGEPGRLQVGDEYVVRMPGPWDGPVRVVAVTPTAFRLVTLDGHLEAGQIEFRVHPVDNRLEVVIESWARSGSRLSNLLYTHVGISKEVQLLMWTSVLQRITRIAGGRLHGGIVVTTRHVHSPGHQVDGSGPSDERTERRLSGLEQRSVNFDTTVPVEERTPENGWRRDDMRQALPGEAPGPPADGGSWKVARELMSAYQVADPGTVRASYRPNVPLAGRTMLLQIHFLVLRFPVGVRVGDVYDETRTVNGETAYVFGWDYKTLEGHFEQGQMHYEVWKWDRSGAVEFRLHAYSRAARNGPLILRLGFRLIGRRQQLAFYREACRRMRRITESELETERIERRRP</sequence>
<protein>
    <recommendedName>
        <fullName evidence="2">DUF1990 domain-containing protein</fullName>
    </recommendedName>
</protein>
<reference evidence="3" key="1">
    <citation type="submission" date="2022-12" db="EMBL/GenBank/DDBJ databases">
        <title>Paraconexibacter alkalitolerans sp. nov. and Baekduia alba sp. nov., isolated from soil and emended description of the genera Paraconexibacter (Chun et al., 2020) and Baekduia (An et al., 2020).</title>
        <authorList>
            <person name="Vieira S."/>
            <person name="Huber K.J."/>
            <person name="Geppert A."/>
            <person name="Wolf J."/>
            <person name="Neumann-Schaal M."/>
            <person name="Muesken M."/>
            <person name="Overmann J."/>
        </authorList>
    </citation>
    <scope>NUCLEOTIDE SEQUENCE</scope>
    <source>
        <strain evidence="3">AEG42_29</strain>
    </source>
</reference>
<feature type="compositionally biased region" description="Basic and acidic residues" evidence="1">
    <location>
        <begin position="244"/>
        <end position="253"/>
    </location>
</feature>
<dbReference type="RefSeq" id="WP_354700854.1">
    <property type="nucleotide sequence ID" value="NZ_CP114014.1"/>
</dbReference>
<proteinExistence type="predicted"/>
<name>A0AAU7ASG2_9ACTN</name>
<dbReference type="InterPro" id="IPR018960">
    <property type="entry name" value="DUF1990"/>
</dbReference>
<dbReference type="KEGG" id="parq:DSM112329_01146"/>
<evidence type="ECO:0000259" key="2">
    <source>
        <dbReference type="Pfam" id="PF09348"/>
    </source>
</evidence>
<evidence type="ECO:0000313" key="3">
    <source>
        <dbReference type="EMBL" id="XAY04313.1"/>
    </source>
</evidence>
<accession>A0AAU7ASG2</accession>
<dbReference type="EMBL" id="CP114014">
    <property type="protein sequence ID" value="XAY04313.1"/>
    <property type="molecule type" value="Genomic_DNA"/>
</dbReference>
<feature type="domain" description="DUF1990" evidence="2">
    <location>
        <begin position="118"/>
        <end position="196"/>
    </location>
</feature>
<organism evidence="3">
    <name type="scientific">Paraconexibacter sp. AEG42_29</name>
    <dbReference type="NCBI Taxonomy" id="2997339"/>
    <lineage>
        <taxon>Bacteria</taxon>
        <taxon>Bacillati</taxon>
        <taxon>Actinomycetota</taxon>
        <taxon>Thermoleophilia</taxon>
        <taxon>Solirubrobacterales</taxon>
        <taxon>Paraconexibacteraceae</taxon>
        <taxon>Paraconexibacter</taxon>
    </lineage>
</organism>
<feature type="domain" description="DUF1990" evidence="2">
    <location>
        <begin position="270"/>
        <end position="435"/>
    </location>
</feature>